<evidence type="ECO:0000256" key="1">
    <source>
        <dbReference type="ARBA" id="ARBA00022741"/>
    </source>
</evidence>
<protein>
    <submittedName>
        <fullName evidence="12">DEAD/DEAH box helicase</fullName>
    </submittedName>
</protein>
<accession>A0A7G8BQ55</accession>
<evidence type="ECO:0000256" key="6">
    <source>
        <dbReference type="ARBA" id="ARBA00023125"/>
    </source>
</evidence>
<evidence type="ECO:0000256" key="2">
    <source>
        <dbReference type="ARBA" id="ARBA00022763"/>
    </source>
</evidence>
<sequence length="1504" mass="166238">MLFPPALPEESAQSAAIPESLAWAHPVVQEWFVRKFGTPTEPQEEGWPHILAGKPTLISAPTGSGKTLAAFLICIDQLIRKALEGRLGSETEVVYVSPLKALSNDVQKNLEAPLKEIQQLALDRGYLSPQIRTAVRTGDTLPAERQRMLKHPPHILVTTPESLYILLTAEKSRNNLRRVNTVIVDEIHAVADDKRGAHLALTLERLDALVSGENRLSVGDWVTGGREVPQRIGLSATQNPIELVAEFLGGNRGKSVEVVQVGQRRTLDLAIEVPDEELGAVASNAIWDGIYKRLAELALEHRSTLVFVNTRRLVERLAFCMGELLGEENVAAHHGSLSRKLRLEAERRLKQGEIRLLVATASLELGIDIGNVDLVCQINSPRAIAAAMQRVGRAGHWRGAIPKGRFFATTRDDLLEHAALIRAMRSGVLDRLEIPPQPMDVLMQQIVAACAAEPWEEDALFEVLRRALPYRDLTRHEFDEALCLLTDGIEASRGRYGSYLLRDRVHGRIQARRGARTIAVSNGGTIPDTALYAVIAEPEGVQIATLDEDFAIESMAGDIILLGNTSWRVQRVESRVGRVLVEDAHGQPPNVPFWRGEAPQRTIELSQFVSELRQEIDRRTTTVLPGYISQSNAEVAETVAWLKQECGVCESGAEQMVGYITAGRAILGAVPTLTTVIAERFFDEGGGMQLILHAPFGGRINKAWGLALRKRFCRGFNFELQAAATDNGLNISLAEQHSFPLSDVFQFLTEHTVTDLLEQASLASPIFKARWKWDAGRSLQLLRFKNGKKIPPQIQRTRADDLLASVFPQVAACQENIEGDIEIPNHPLVREVMKDVLGEAMDLEGLKRVLQDMHSGRIRCLAVDTATPSHFAHEMLNANPYAYLDDAPLEERRARAVSMRGVLPDNLLGDAGRLSPEAIASVREEIWPDIRDEHELHDLLCSLVIVPADVLSHPAARDWDIFSSRLEEQRRAAFAIVDQRSYLCAAERADWLRLLWPEVKFADSGRFVSVLVTDADEALRKVVQGWMAILGPVSSRSLAGRLGVASSEIWKQMLRLEMSGTILRGVFEGRGSLESLPDEDVEWCERRLLQRIHKRTLVALRKQVEPVTPSVFMQWLLRWQHVAPNTQLTGEAGVLEALRRLEGFEAPAIEWERSILPQRVAGYDPRWLDGLCLSGVVGWGRISPHPAFASVKSGGPRRVVPTSMAPVTFFVREEALWMDLCLSERKIPETCLTACLSELTGRVRDLLSSSGAMFAGDLVRRLGVQGAELDLALWELVAAGLVTADGFDSLRVLIDPRRKQVAATRVRAKQAAGRWSLFRALEDPDGGQTGTHAVLRRESEIESACRMLLARYGVVFRDLLERETTVPPWRELLQFLRRMEARGEVRGGRFVSGFGGEQFALPAALESLREARRSGIKLEPVTVAAADPLNLIGIVVPGERVAAVAGNRVTFNEAVLMPLEGNALSSADRVSSKAPSLSSSGWGTTDSTLRLPLAESSYEQPPTV</sequence>
<keyword evidence="7" id="KW-0234">DNA repair</keyword>
<evidence type="ECO:0000259" key="11">
    <source>
        <dbReference type="PROSITE" id="PS51194"/>
    </source>
</evidence>
<evidence type="ECO:0000256" key="9">
    <source>
        <dbReference type="SAM" id="MobiDB-lite"/>
    </source>
</evidence>
<evidence type="ECO:0000256" key="3">
    <source>
        <dbReference type="ARBA" id="ARBA00022801"/>
    </source>
</evidence>
<dbReference type="Pfam" id="PF23234">
    <property type="entry name" value="WHD_4th_Lhr"/>
    <property type="match status" value="1"/>
</dbReference>
<keyword evidence="3" id="KW-0378">Hydrolase</keyword>
<dbReference type="Pfam" id="PF00270">
    <property type="entry name" value="DEAD"/>
    <property type="match status" value="1"/>
</dbReference>
<dbReference type="PROSITE" id="PS51192">
    <property type="entry name" value="HELICASE_ATP_BIND_1"/>
    <property type="match status" value="1"/>
</dbReference>
<feature type="region of interest" description="Disordered" evidence="9">
    <location>
        <begin position="1473"/>
        <end position="1504"/>
    </location>
</feature>
<dbReference type="RefSeq" id="WP_186747009.1">
    <property type="nucleotide sequence ID" value="NZ_CP060394.1"/>
</dbReference>
<keyword evidence="2" id="KW-0227">DNA damage</keyword>
<dbReference type="SMART" id="SM00487">
    <property type="entry name" value="DEXDc"/>
    <property type="match status" value="1"/>
</dbReference>
<dbReference type="Pfam" id="PF08494">
    <property type="entry name" value="DEAD_assoc"/>
    <property type="match status" value="1"/>
</dbReference>
<evidence type="ECO:0000256" key="5">
    <source>
        <dbReference type="ARBA" id="ARBA00022840"/>
    </source>
</evidence>
<evidence type="ECO:0000313" key="12">
    <source>
        <dbReference type="EMBL" id="QNI34675.1"/>
    </source>
</evidence>
<dbReference type="PROSITE" id="PS51194">
    <property type="entry name" value="HELICASE_CTER"/>
    <property type="match status" value="1"/>
</dbReference>
<evidence type="ECO:0000256" key="7">
    <source>
        <dbReference type="ARBA" id="ARBA00023204"/>
    </source>
</evidence>
<gene>
    <name evidence="12" type="ORF">H7849_12710</name>
</gene>
<dbReference type="InterPro" id="IPR014001">
    <property type="entry name" value="Helicase_ATP-bd"/>
</dbReference>
<dbReference type="InterPro" id="IPR013701">
    <property type="entry name" value="Lhr-like_DEAD/DEAH_assoc"/>
</dbReference>
<evidence type="ECO:0000259" key="10">
    <source>
        <dbReference type="PROSITE" id="PS51192"/>
    </source>
</evidence>
<dbReference type="GO" id="GO:0005524">
    <property type="term" value="F:ATP binding"/>
    <property type="evidence" value="ECO:0007669"/>
    <property type="project" value="UniProtKB-KW"/>
</dbReference>
<feature type="compositionally biased region" description="Polar residues" evidence="9">
    <location>
        <begin position="1473"/>
        <end position="1488"/>
    </location>
</feature>
<dbReference type="EMBL" id="CP060394">
    <property type="protein sequence ID" value="QNI34675.1"/>
    <property type="molecule type" value="Genomic_DNA"/>
</dbReference>
<evidence type="ECO:0000256" key="4">
    <source>
        <dbReference type="ARBA" id="ARBA00022806"/>
    </source>
</evidence>
<dbReference type="Gene3D" id="3.40.50.300">
    <property type="entry name" value="P-loop containing nucleotide triphosphate hydrolases"/>
    <property type="match status" value="2"/>
</dbReference>
<dbReference type="InterPro" id="IPR045628">
    <property type="entry name" value="Lhr_WH_dom"/>
</dbReference>
<name>A0A7G8BQ55_9BACT</name>
<dbReference type="InterPro" id="IPR001650">
    <property type="entry name" value="Helicase_C-like"/>
</dbReference>
<keyword evidence="1" id="KW-0547">Nucleotide-binding</keyword>
<proteinExistence type="predicted"/>
<dbReference type="PANTHER" id="PTHR47962">
    <property type="entry name" value="ATP-DEPENDENT HELICASE LHR-RELATED-RELATED"/>
    <property type="match status" value="1"/>
</dbReference>
<dbReference type="Pfam" id="PF19306">
    <property type="entry name" value="WHD_Lhr"/>
    <property type="match status" value="1"/>
</dbReference>
<dbReference type="SUPFAM" id="SSF52540">
    <property type="entry name" value="P-loop containing nucleoside triphosphate hydrolases"/>
    <property type="match status" value="1"/>
</dbReference>
<dbReference type="Proteomes" id="UP000515312">
    <property type="component" value="Chromosome"/>
</dbReference>
<feature type="domain" description="Helicase C-terminal" evidence="11">
    <location>
        <begin position="289"/>
        <end position="442"/>
    </location>
</feature>
<dbReference type="InterPro" id="IPR055368">
    <property type="entry name" value="WH3_Lhr"/>
</dbReference>
<dbReference type="Pfam" id="PF00271">
    <property type="entry name" value="Helicase_C"/>
    <property type="match status" value="1"/>
</dbReference>
<dbReference type="Pfam" id="PF23235">
    <property type="entry name" value="WHD_3rd_Lhr"/>
    <property type="match status" value="1"/>
</dbReference>
<feature type="domain" description="Helicase ATP-binding" evidence="10">
    <location>
        <begin position="47"/>
        <end position="256"/>
    </location>
</feature>
<dbReference type="InterPro" id="IPR011545">
    <property type="entry name" value="DEAD/DEAH_box_helicase_dom"/>
</dbReference>
<dbReference type="InterPro" id="IPR055367">
    <property type="entry name" value="WH4_Lhr"/>
</dbReference>
<dbReference type="PANTHER" id="PTHR47962:SF5">
    <property type="entry name" value="ATP-DEPENDENT HELICASE LHR-RELATED"/>
    <property type="match status" value="1"/>
</dbReference>
<dbReference type="GO" id="GO:0003677">
    <property type="term" value="F:DNA binding"/>
    <property type="evidence" value="ECO:0007669"/>
    <property type="project" value="UniProtKB-KW"/>
</dbReference>
<dbReference type="InterPro" id="IPR027417">
    <property type="entry name" value="P-loop_NTPase"/>
</dbReference>
<dbReference type="KEGG" id="adin:H7849_12710"/>
<keyword evidence="4 12" id="KW-0347">Helicase</keyword>
<dbReference type="GO" id="GO:0004386">
    <property type="term" value="F:helicase activity"/>
    <property type="evidence" value="ECO:0007669"/>
    <property type="project" value="UniProtKB-KW"/>
</dbReference>
<dbReference type="CDD" id="cd18796">
    <property type="entry name" value="SF2_C_LHR"/>
    <property type="match status" value="1"/>
</dbReference>
<keyword evidence="6" id="KW-0238">DNA-binding</keyword>
<evidence type="ECO:0000256" key="8">
    <source>
        <dbReference type="ARBA" id="ARBA00023235"/>
    </source>
</evidence>
<keyword evidence="8" id="KW-0413">Isomerase</keyword>
<dbReference type="GO" id="GO:0016887">
    <property type="term" value="F:ATP hydrolysis activity"/>
    <property type="evidence" value="ECO:0007669"/>
    <property type="project" value="TreeGrafter"/>
</dbReference>
<reference evidence="12 13" key="1">
    <citation type="submission" date="2020-08" db="EMBL/GenBank/DDBJ databases">
        <title>Edaphobacter telluris sp. nov. and Acidobacterium dinghuensis sp. nov., two acidobacteria isolated from forest soil.</title>
        <authorList>
            <person name="Fu J."/>
            <person name="Qiu L."/>
        </authorList>
    </citation>
    <scope>NUCLEOTIDE SEQUENCE [LARGE SCALE GENOMIC DNA]</scope>
    <source>
        <strain evidence="12">4Y35</strain>
    </source>
</reference>
<dbReference type="InterPro" id="IPR052511">
    <property type="entry name" value="ATP-dep_Helicase"/>
</dbReference>
<keyword evidence="5" id="KW-0067">ATP-binding</keyword>
<dbReference type="SMART" id="SM00490">
    <property type="entry name" value="HELICc"/>
    <property type="match status" value="1"/>
</dbReference>
<evidence type="ECO:0000313" key="13">
    <source>
        <dbReference type="Proteomes" id="UP000515312"/>
    </source>
</evidence>
<dbReference type="GO" id="GO:0006281">
    <property type="term" value="P:DNA repair"/>
    <property type="evidence" value="ECO:0007669"/>
    <property type="project" value="UniProtKB-KW"/>
</dbReference>
<keyword evidence="13" id="KW-1185">Reference proteome</keyword>
<organism evidence="12 13">
    <name type="scientific">Alloacidobacterium dinghuense</name>
    <dbReference type="NCBI Taxonomy" id="2763107"/>
    <lineage>
        <taxon>Bacteria</taxon>
        <taxon>Pseudomonadati</taxon>
        <taxon>Acidobacteriota</taxon>
        <taxon>Terriglobia</taxon>
        <taxon>Terriglobales</taxon>
        <taxon>Acidobacteriaceae</taxon>
        <taxon>Alloacidobacterium</taxon>
    </lineage>
</organism>